<dbReference type="EMBL" id="BBPA01000037">
    <property type="protein sequence ID" value="GAL93354.1"/>
    <property type="molecule type" value="Genomic_DNA"/>
</dbReference>
<dbReference type="AlphaFoldDB" id="A0A0A1VUV3"/>
<organism evidence="1 2">
    <name type="scientific">Microcystis aeruginosa NIES-44</name>
    <dbReference type="NCBI Taxonomy" id="449439"/>
    <lineage>
        <taxon>Bacteria</taxon>
        <taxon>Bacillati</taxon>
        <taxon>Cyanobacteriota</taxon>
        <taxon>Cyanophyceae</taxon>
        <taxon>Oscillatoriophycideae</taxon>
        <taxon>Chroococcales</taxon>
        <taxon>Microcystaceae</taxon>
        <taxon>Microcystis</taxon>
    </lineage>
</organism>
<name>A0A0A1VUV3_MICAE</name>
<protein>
    <submittedName>
        <fullName evidence="1">Uncharacterized protein</fullName>
    </submittedName>
</protein>
<dbReference type="Proteomes" id="UP000030321">
    <property type="component" value="Unassembled WGS sequence"/>
</dbReference>
<gene>
    <name evidence="1" type="ORF">N44_02041</name>
</gene>
<proteinExistence type="predicted"/>
<reference evidence="2" key="1">
    <citation type="journal article" date="2015" name="Genome">
        <title>Whole Genome Sequence of the Non-Microcystin-Producing Microcystis aeruginosa Strain NIES-44.</title>
        <authorList>
            <person name="Okano K."/>
            <person name="Miyata N."/>
            <person name="Ozaki Y."/>
        </authorList>
    </citation>
    <scope>NUCLEOTIDE SEQUENCE [LARGE SCALE GENOMIC DNA]</scope>
    <source>
        <strain evidence="2">NIES-44</strain>
    </source>
</reference>
<accession>A0A0A1VUV3</accession>
<dbReference type="RefSeq" id="WP_012266834.1">
    <property type="nucleotide sequence ID" value="NZ_BBPA01000037.1"/>
</dbReference>
<evidence type="ECO:0000313" key="2">
    <source>
        <dbReference type="Proteomes" id="UP000030321"/>
    </source>
</evidence>
<comment type="caution">
    <text evidence="1">The sequence shown here is derived from an EMBL/GenBank/DDBJ whole genome shotgun (WGS) entry which is preliminary data.</text>
</comment>
<sequence>MAKSKKHNLQWIKETLDLNPDHNWKSSPGNSIFVAGRGAVRFEVPQDWHFEPDDNSFRFLDRKPPDDDCRLEVSYNLLPPGDWKELPLKGMVKKLAREDSRNPHEIGEVIQEKRQTARIVWVQIQFIDPQENRPAYSRIAVGIGSGVQCLITMDYWVDDAEKFTPVWDTVISSLVLGLYIRDPRSGLAFPD</sequence>
<evidence type="ECO:0000313" key="1">
    <source>
        <dbReference type="EMBL" id="GAL93354.1"/>
    </source>
</evidence>